<dbReference type="PANTHER" id="PTHR43227">
    <property type="entry name" value="BLL4140 PROTEIN"/>
    <property type="match status" value="1"/>
</dbReference>
<evidence type="ECO:0000313" key="9">
    <source>
        <dbReference type="EMBL" id="RHF71959.1"/>
    </source>
</evidence>
<keyword evidence="6 7" id="KW-0472">Membrane</keyword>
<keyword evidence="2 7" id="KW-0813">Transport</keyword>
<keyword evidence="3" id="KW-1003">Cell membrane</keyword>
<dbReference type="GO" id="GO:0005886">
    <property type="term" value="C:plasma membrane"/>
    <property type="evidence" value="ECO:0007669"/>
    <property type="project" value="UniProtKB-SubCell"/>
</dbReference>
<dbReference type="CDD" id="cd06261">
    <property type="entry name" value="TM_PBP2"/>
    <property type="match status" value="1"/>
</dbReference>
<dbReference type="Gene3D" id="1.10.3720.10">
    <property type="entry name" value="MetI-like"/>
    <property type="match status" value="1"/>
</dbReference>
<dbReference type="InterPro" id="IPR000515">
    <property type="entry name" value="MetI-like"/>
</dbReference>
<evidence type="ECO:0000313" key="10">
    <source>
        <dbReference type="Proteomes" id="UP000284676"/>
    </source>
</evidence>
<dbReference type="EMBL" id="QRHL01000011">
    <property type="protein sequence ID" value="RHF71959.1"/>
    <property type="molecule type" value="Genomic_DNA"/>
</dbReference>
<dbReference type="PROSITE" id="PS50928">
    <property type="entry name" value="ABC_TM1"/>
    <property type="match status" value="1"/>
</dbReference>
<dbReference type="GO" id="GO:0055085">
    <property type="term" value="P:transmembrane transport"/>
    <property type="evidence" value="ECO:0007669"/>
    <property type="project" value="InterPro"/>
</dbReference>
<feature type="transmembrane region" description="Helical" evidence="7">
    <location>
        <begin position="214"/>
        <end position="238"/>
    </location>
</feature>
<feature type="transmembrane region" description="Helical" evidence="7">
    <location>
        <begin position="7"/>
        <end position="34"/>
    </location>
</feature>
<gene>
    <name evidence="9" type="ORF">DW663_07510</name>
</gene>
<comment type="similarity">
    <text evidence="7">Belongs to the binding-protein-dependent transport system permease family.</text>
</comment>
<evidence type="ECO:0000256" key="2">
    <source>
        <dbReference type="ARBA" id="ARBA00022448"/>
    </source>
</evidence>
<dbReference type="InterPro" id="IPR050809">
    <property type="entry name" value="UgpAE/MalFG_permease"/>
</dbReference>
<dbReference type="Proteomes" id="UP000284676">
    <property type="component" value="Unassembled WGS sequence"/>
</dbReference>
<evidence type="ECO:0000256" key="3">
    <source>
        <dbReference type="ARBA" id="ARBA00022475"/>
    </source>
</evidence>
<proteinExistence type="inferred from homology"/>
<dbReference type="Pfam" id="PF00528">
    <property type="entry name" value="BPD_transp_1"/>
    <property type="match status" value="1"/>
</dbReference>
<reference evidence="9 10" key="1">
    <citation type="submission" date="2018-08" db="EMBL/GenBank/DDBJ databases">
        <title>A genome reference for cultivated species of the human gut microbiota.</title>
        <authorList>
            <person name="Zou Y."/>
            <person name="Xue W."/>
            <person name="Luo G."/>
        </authorList>
    </citation>
    <scope>NUCLEOTIDE SEQUENCE [LARGE SCALE GENOMIC DNA]</scope>
    <source>
        <strain evidence="9 10">AM25-1</strain>
    </source>
</reference>
<dbReference type="AlphaFoldDB" id="A0A414PTQ1"/>
<dbReference type="PANTHER" id="PTHR43227:SF7">
    <property type="entry name" value="ARABINOOLIGOSACCHARIDES TRANSPORT SYSTEM PERMEASE PROTEIN ARAP"/>
    <property type="match status" value="1"/>
</dbReference>
<feature type="transmembrane region" description="Helical" evidence="7">
    <location>
        <begin position="68"/>
        <end position="93"/>
    </location>
</feature>
<feature type="domain" description="ABC transmembrane type-1" evidence="8">
    <location>
        <begin position="68"/>
        <end position="280"/>
    </location>
</feature>
<dbReference type="SUPFAM" id="SSF161098">
    <property type="entry name" value="MetI-like"/>
    <property type="match status" value="1"/>
</dbReference>
<evidence type="ECO:0000256" key="1">
    <source>
        <dbReference type="ARBA" id="ARBA00004651"/>
    </source>
</evidence>
<evidence type="ECO:0000256" key="5">
    <source>
        <dbReference type="ARBA" id="ARBA00022989"/>
    </source>
</evidence>
<feature type="transmembrane region" description="Helical" evidence="7">
    <location>
        <begin position="157"/>
        <end position="178"/>
    </location>
</feature>
<dbReference type="RefSeq" id="WP_118234437.1">
    <property type="nucleotide sequence ID" value="NZ_JADYUG010000036.1"/>
</dbReference>
<organism evidence="9 10">
    <name type="scientific">Fusobacterium mortiferum</name>
    <dbReference type="NCBI Taxonomy" id="850"/>
    <lineage>
        <taxon>Bacteria</taxon>
        <taxon>Fusobacteriati</taxon>
        <taxon>Fusobacteriota</taxon>
        <taxon>Fusobacteriia</taxon>
        <taxon>Fusobacteriales</taxon>
        <taxon>Fusobacteriaceae</taxon>
        <taxon>Fusobacterium</taxon>
    </lineage>
</organism>
<sequence length="293" mass="33462">MSRKDKIFPYILVLPGIFIVITTILYPILLTLIYSLQFYKLTKPYDKKIIGLQNYIEIFKDLDFYSSLINTSIIVVVVLIIGVIFSFIVALILNREGKISNFLTAIAIIPWALPPVVNGVIWKFMFYPEFGLINKVLYYLGVVDGAILWLNNRYISLIIFGIILSWRVIPFCSILILANIKAIPDDIFEAAEVDGASTFYKIKDILIPILKPTFLIVIINLILASINIFDEVVALVGFRKLGEPFMLYNYKQTFSFLNIGYGSAISYTLTLILGVIGLIYIKFLKREKNDEER</sequence>
<comment type="subcellular location">
    <subcellularLocation>
        <location evidence="1 7">Cell membrane</location>
        <topology evidence="1 7">Multi-pass membrane protein</topology>
    </subcellularLocation>
</comment>
<keyword evidence="5 7" id="KW-1133">Transmembrane helix</keyword>
<evidence type="ECO:0000256" key="7">
    <source>
        <dbReference type="RuleBase" id="RU363032"/>
    </source>
</evidence>
<evidence type="ECO:0000256" key="6">
    <source>
        <dbReference type="ARBA" id="ARBA00023136"/>
    </source>
</evidence>
<evidence type="ECO:0000259" key="8">
    <source>
        <dbReference type="PROSITE" id="PS50928"/>
    </source>
</evidence>
<comment type="caution">
    <text evidence="9">The sequence shown here is derived from an EMBL/GenBank/DDBJ whole genome shotgun (WGS) entry which is preliminary data.</text>
</comment>
<feature type="transmembrane region" description="Helical" evidence="7">
    <location>
        <begin position="259"/>
        <end position="281"/>
    </location>
</feature>
<accession>A0A414PTQ1</accession>
<name>A0A414PTQ1_FUSMR</name>
<feature type="transmembrane region" description="Helical" evidence="7">
    <location>
        <begin position="105"/>
        <end position="126"/>
    </location>
</feature>
<dbReference type="InterPro" id="IPR035906">
    <property type="entry name" value="MetI-like_sf"/>
</dbReference>
<evidence type="ECO:0000256" key="4">
    <source>
        <dbReference type="ARBA" id="ARBA00022692"/>
    </source>
</evidence>
<keyword evidence="4 7" id="KW-0812">Transmembrane</keyword>
<protein>
    <submittedName>
        <fullName evidence="9">Sugar ABC transporter permease</fullName>
    </submittedName>
</protein>